<dbReference type="Pfam" id="PF00891">
    <property type="entry name" value="Methyltransf_2"/>
    <property type="match status" value="1"/>
</dbReference>
<dbReference type="EMBL" id="JAJGCB010000021">
    <property type="protein sequence ID" value="KAJ8987960.1"/>
    <property type="molecule type" value="Genomic_DNA"/>
</dbReference>
<feature type="domain" description="O-methyltransferase C-terminal" evidence="6">
    <location>
        <begin position="391"/>
        <end position="498"/>
    </location>
</feature>
<evidence type="ECO:0000256" key="1">
    <source>
        <dbReference type="ARBA" id="ARBA00022603"/>
    </source>
</evidence>
<evidence type="ECO:0000313" key="8">
    <source>
        <dbReference type="Proteomes" id="UP001161757"/>
    </source>
</evidence>
<evidence type="ECO:0000256" key="3">
    <source>
        <dbReference type="ARBA" id="ARBA00022691"/>
    </source>
</evidence>
<dbReference type="PROSITE" id="PS51683">
    <property type="entry name" value="SAM_OMT_II"/>
    <property type="match status" value="1"/>
</dbReference>
<evidence type="ECO:0000256" key="5">
    <source>
        <dbReference type="SAM" id="MobiDB-lite"/>
    </source>
</evidence>
<dbReference type="SUPFAM" id="SSF46785">
    <property type="entry name" value="Winged helix' DNA-binding domain"/>
    <property type="match status" value="1"/>
</dbReference>
<dbReference type="SUPFAM" id="SSF53335">
    <property type="entry name" value="S-adenosyl-L-methionine-dependent methyltransferases"/>
    <property type="match status" value="1"/>
</dbReference>
<keyword evidence="2" id="KW-0808">Transferase</keyword>
<dbReference type="InterPro" id="IPR036390">
    <property type="entry name" value="WH_DNA-bd_sf"/>
</dbReference>
<gene>
    <name evidence="7" type="ORF">HRR80_008040</name>
</gene>
<dbReference type="Gene3D" id="1.10.10.10">
    <property type="entry name" value="Winged helix-like DNA-binding domain superfamily/Winged helix DNA-binding domain"/>
    <property type="match status" value="1"/>
</dbReference>
<dbReference type="InterPro" id="IPR001077">
    <property type="entry name" value="COMT_C"/>
</dbReference>
<dbReference type="InterPro" id="IPR036388">
    <property type="entry name" value="WH-like_DNA-bd_sf"/>
</dbReference>
<feature type="compositionally biased region" description="Basic and acidic residues" evidence="5">
    <location>
        <begin position="222"/>
        <end position="258"/>
    </location>
</feature>
<feature type="region of interest" description="Disordered" evidence="5">
    <location>
        <begin position="221"/>
        <end position="284"/>
    </location>
</feature>
<sequence length="545" mass="60812">MLDPREEDLVALAETCLATARQIKEYFAANNHPAMTFDPEGPAFFPAATPEIQHARLDLRAAAMRLYQLASGPDEILTWHAYHCAHDLNAFRYVSHYNVASAVPTEPNTSISYIDIATKLGLDPSQLRQMLRQLMAIRVFREPYPGMVSHTASSKLFSHWGVRAFNSFIAEDTFPAVARQIEALEKWGHGRPEPNRAALNLFYETDLPMYEYYETEGPELEGAAKDAKLEPREETESRETETDAPTRDNDEQITKTEKTANSSSPSPATKITQDSSQTQSQSQLRRTRFSNLMTYMSTNPIMSNSHVTAGFPWSSLPPNSVVVDVAGNVGHTAVAIARATHPSVRVIVQDLPKIIARATNPETSVLPEDLLRGEAEYKSESESLSLSQSESASRPRISFMPHNFYLPQPIHSAAIYFLRMILHDYSDPWALKILRAIVPAMGPDSKIVIMDQVMPDTPGMVPDPVERMMRTTDLQMMMLTNAKERDRGEWEDLIGKAGEVAEQQQRKNKRLAILNIRTPVGSTMSLIEIGFVDDDGKHGGGDGKQ</sequence>
<dbReference type="GO" id="GO:0032259">
    <property type="term" value="P:methylation"/>
    <property type="evidence" value="ECO:0007669"/>
    <property type="project" value="UniProtKB-KW"/>
</dbReference>
<evidence type="ECO:0000259" key="6">
    <source>
        <dbReference type="Pfam" id="PF00891"/>
    </source>
</evidence>
<dbReference type="AlphaFoldDB" id="A0AAN6IRL1"/>
<dbReference type="Proteomes" id="UP001161757">
    <property type="component" value="Unassembled WGS sequence"/>
</dbReference>
<evidence type="ECO:0000313" key="7">
    <source>
        <dbReference type="EMBL" id="KAJ8987960.1"/>
    </source>
</evidence>
<dbReference type="InterPro" id="IPR029063">
    <property type="entry name" value="SAM-dependent_MTases_sf"/>
</dbReference>
<dbReference type="PANTHER" id="PTHR43712:SF5">
    <property type="entry name" value="O-METHYLTRANSFERASE ASQN-RELATED"/>
    <property type="match status" value="1"/>
</dbReference>
<proteinExistence type="inferred from homology"/>
<evidence type="ECO:0000256" key="2">
    <source>
        <dbReference type="ARBA" id="ARBA00022679"/>
    </source>
</evidence>
<comment type="caution">
    <text evidence="7">The sequence shown here is derived from an EMBL/GenBank/DDBJ whole genome shotgun (WGS) entry which is preliminary data.</text>
</comment>
<dbReference type="PANTHER" id="PTHR43712">
    <property type="entry name" value="PUTATIVE (AFU_ORTHOLOGUE AFUA_4G14580)-RELATED"/>
    <property type="match status" value="1"/>
</dbReference>
<keyword evidence="1" id="KW-0489">Methyltransferase</keyword>
<dbReference type="Gene3D" id="3.40.50.150">
    <property type="entry name" value="Vaccinia Virus protein VP39"/>
    <property type="match status" value="1"/>
</dbReference>
<protein>
    <recommendedName>
        <fullName evidence="6">O-methyltransferase C-terminal domain-containing protein</fullName>
    </recommendedName>
</protein>
<name>A0AAN6IRL1_EXODE</name>
<feature type="compositionally biased region" description="Low complexity" evidence="5">
    <location>
        <begin position="272"/>
        <end position="284"/>
    </location>
</feature>
<organism evidence="7 8">
    <name type="scientific">Exophiala dermatitidis</name>
    <name type="common">Black yeast-like fungus</name>
    <name type="synonym">Wangiella dermatitidis</name>
    <dbReference type="NCBI Taxonomy" id="5970"/>
    <lineage>
        <taxon>Eukaryota</taxon>
        <taxon>Fungi</taxon>
        <taxon>Dikarya</taxon>
        <taxon>Ascomycota</taxon>
        <taxon>Pezizomycotina</taxon>
        <taxon>Eurotiomycetes</taxon>
        <taxon>Chaetothyriomycetidae</taxon>
        <taxon>Chaetothyriales</taxon>
        <taxon>Herpotrichiellaceae</taxon>
        <taxon>Exophiala</taxon>
    </lineage>
</organism>
<evidence type="ECO:0000256" key="4">
    <source>
        <dbReference type="ARBA" id="ARBA00038277"/>
    </source>
</evidence>
<keyword evidence="3" id="KW-0949">S-adenosyl-L-methionine</keyword>
<accession>A0AAN6IRL1</accession>
<comment type="similarity">
    <text evidence="4">Belongs to the class I-like SAM-binding methyltransferase superfamily. Cation-independent O-methyltransferase family.</text>
</comment>
<dbReference type="GO" id="GO:0008171">
    <property type="term" value="F:O-methyltransferase activity"/>
    <property type="evidence" value="ECO:0007669"/>
    <property type="project" value="InterPro"/>
</dbReference>
<dbReference type="InterPro" id="IPR016461">
    <property type="entry name" value="COMT-like"/>
</dbReference>
<feature type="compositionally biased region" description="Polar residues" evidence="5">
    <location>
        <begin position="259"/>
        <end position="271"/>
    </location>
</feature>
<reference evidence="7" key="1">
    <citation type="submission" date="2023-01" db="EMBL/GenBank/DDBJ databases">
        <title>Exophiala dermititidis isolated from Cystic Fibrosis Patient.</title>
        <authorList>
            <person name="Kurbessoian T."/>
            <person name="Crocker A."/>
            <person name="Murante D."/>
            <person name="Hogan D.A."/>
            <person name="Stajich J.E."/>
        </authorList>
    </citation>
    <scope>NUCLEOTIDE SEQUENCE</scope>
    <source>
        <strain evidence="7">Ex8</strain>
    </source>
</reference>